<keyword evidence="1" id="KW-1133">Transmembrane helix</keyword>
<organism evidence="2 3">
    <name type="scientific">Bacteroides caccae</name>
    <dbReference type="NCBI Taxonomy" id="47678"/>
    <lineage>
        <taxon>Bacteria</taxon>
        <taxon>Pseudomonadati</taxon>
        <taxon>Bacteroidota</taxon>
        <taxon>Bacteroidia</taxon>
        <taxon>Bacteroidales</taxon>
        <taxon>Bacteroidaceae</taxon>
        <taxon>Bacteroides</taxon>
    </lineage>
</organism>
<feature type="transmembrane region" description="Helical" evidence="1">
    <location>
        <begin position="12"/>
        <end position="32"/>
    </location>
</feature>
<dbReference type="STRING" id="47678.ERS852494_03319"/>
<evidence type="ECO:0000256" key="1">
    <source>
        <dbReference type="SAM" id="Phobius"/>
    </source>
</evidence>
<accession>A0A174RYK7</accession>
<dbReference type="Proteomes" id="UP000095657">
    <property type="component" value="Unassembled WGS sequence"/>
</dbReference>
<protein>
    <submittedName>
        <fullName evidence="2">Uncharacterized protein</fullName>
    </submittedName>
</protein>
<dbReference type="EMBL" id="CZAI01000008">
    <property type="protein sequence ID" value="CUP88275.1"/>
    <property type="molecule type" value="Genomic_DNA"/>
</dbReference>
<reference evidence="2 3" key="1">
    <citation type="submission" date="2015-09" db="EMBL/GenBank/DDBJ databases">
        <authorList>
            <consortium name="Pathogen Informatics"/>
        </authorList>
    </citation>
    <scope>NUCLEOTIDE SEQUENCE [LARGE SCALE GENOMIC DNA]</scope>
    <source>
        <strain evidence="2 3">2789STDY5834880</strain>
    </source>
</reference>
<proteinExistence type="predicted"/>
<gene>
    <name evidence="2" type="ORF">ERS852494_03319</name>
</gene>
<sequence length="51" mass="6273">MFVVRKQQNKIVVINLGEFIINSFLLFDVLNIQKNYIRDYNKKNKRAIYFY</sequence>
<dbReference type="AlphaFoldDB" id="A0A174RYK7"/>
<evidence type="ECO:0000313" key="2">
    <source>
        <dbReference type="EMBL" id="CUP88275.1"/>
    </source>
</evidence>
<evidence type="ECO:0000313" key="3">
    <source>
        <dbReference type="Proteomes" id="UP000095657"/>
    </source>
</evidence>
<keyword evidence="1" id="KW-0812">Transmembrane</keyword>
<keyword evidence="1" id="KW-0472">Membrane</keyword>
<name>A0A174RYK7_9BACE</name>